<protein>
    <submittedName>
        <fullName evidence="10">M14 family zinc carboxypeptidase</fullName>
    </submittedName>
</protein>
<dbReference type="PROSITE" id="PS52035">
    <property type="entry name" value="PEPTIDASE_M14"/>
    <property type="match status" value="1"/>
</dbReference>
<evidence type="ECO:0000256" key="3">
    <source>
        <dbReference type="ARBA" id="ARBA00022670"/>
    </source>
</evidence>
<evidence type="ECO:0000313" key="11">
    <source>
        <dbReference type="Proteomes" id="UP001324634"/>
    </source>
</evidence>
<dbReference type="InterPro" id="IPR000834">
    <property type="entry name" value="Peptidase_M14"/>
</dbReference>
<feature type="domain" description="Peptidase M14" evidence="9">
    <location>
        <begin position="39"/>
        <end position="311"/>
    </location>
</feature>
<dbReference type="SUPFAM" id="SSF53187">
    <property type="entry name" value="Zn-dependent exopeptidases"/>
    <property type="match status" value="1"/>
</dbReference>
<dbReference type="GO" id="GO:0006508">
    <property type="term" value="P:proteolysis"/>
    <property type="evidence" value="ECO:0007669"/>
    <property type="project" value="UniProtKB-KW"/>
</dbReference>
<feature type="signal peptide" evidence="8">
    <location>
        <begin position="1"/>
        <end position="17"/>
    </location>
</feature>
<keyword evidence="5" id="KW-0862">Zinc</keyword>
<name>A0AAX4HKG6_9BACT</name>
<proteinExistence type="inferred from homology"/>
<evidence type="ECO:0000256" key="4">
    <source>
        <dbReference type="ARBA" id="ARBA00022801"/>
    </source>
</evidence>
<keyword evidence="8" id="KW-0732">Signal</keyword>
<comment type="cofactor">
    <cofactor evidence="1">
        <name>Zn(2+)</name>
        <dbReference type="ChEBI" id="CHEBI:29105"/>
    </cofactor>
</comment>
<evidence type="ECO:0000256" key="5">
    <source>
        <dbReference type="ARBA" id="ARBA00022833"/>
    </source>
</evidence>
<evidence type="ECO:0000313" key="10">
    <source>
        <dbReference type="EMBL" id="WPU63709.1"/>
    </source>
</evidence>
<dbReference type="EMBL" id="CP139487">
    <property type="protein sequence ID" value="WPU63709.1"/>
    <property type="molecule type" value="Genomic_DNA"/>
</dbReference>
<evidence type="ECO:0000256" key="1">
    <source>
        <dbReference type="ARBA" id="ARBA00001947"/>
    </source>
</evidence>
<dbReference type="Proteomes" id="UP001324634">
    <property type="component" value="Chromosome"/>
</dbReference>
<dbReference type="RefSeq" id="WP_321390916.1">
    <property type="nucleotide sequence ID" value="NZ_CP139487.1"/>
</dbReference>
<accession>A0AAX4HKG6</accession>
<dbReference type="SMART" id="SM00631">
    <property type="entry name" value="Zn_pept"/>
    <property type="match status" value="1"/>
</dbReference>
<keyword evidence="4" id="KW-0378">Hydrolase</keyword>
<dbReference type="AlphaFoldDB" id="A0AAX4HKG6"/>
<evidence type="ECO:0000259" key="9">
    <source>
        <dbReference type="PROSITE" id="PS52035"/>
    </source>
</evidence>
<gene>
    <name evidence="10" type="ORF">SOO65_13520</name>
</gene>
<evidence type="ECO:0000256" key="6">
    <source>
        <dbReference type="ARBA" id="ARBA00023049"/>
    </source>
</evidence>
<dbReference type="GO" id="GO:0005615">
    <property type="term" value="C:extracellular space"/>
    <property type="evidence" value="ECO:0007669"/>
    <property type="project" value="TreeGrafter"/>
</dbReference>
<feature type="chain" id="PRO_5043993815" evidence="8">
    <location>
        <begin position="18"/>
        <end position="317"/>
    </location>
</feature>
<keyword evidence="3" id="KW-0645">Protease</keyword>
<dbReference type="KEGG" id="psti:SOO65_13520"/>
<keyword evidence="6" id="KW-0482">Metalloprotease</keyword>
<dbReference type="Gene3D" id="3.40.630.10">
    <property type="entry name" value="Zn peptidases"/>
    <property type="match status" value="1"/>
</dbReference>
<keyword evidence="10" id="KW-0121">Carboxypeptidase</keyword>
<dbReference type="GO" id="GO:0008270">
    <property type="term" value="F:zinc ion binding"/>
    <property type="evidence" value="ECO:0007669"/>
    <property type="project" value="InterPro"/>
</dbReference>
<dbReference type="Pfam" id="PF00246">
    <property type="entry name" value="Peptidase_M14"/>
    <property type="match status" value="1"/>
</dbReference>
<dbReference type="GO" id="GO:0004181">
    <property type="term" value="F:metallocarboxypeptidase activity"/>
    <property type="evidence" value="ECO:0007669"/>
    <property type="project" value="InterPro"/>
</dbReference>
<feature type="active site" description="Proton donor/acceptor" evidence="7">
    <location>
        <position position="284"/>
    </location>
</feature>
<sequence>MFKSLFIYLMTLSFAYAQTTAEGMKPETKTEPEKPEAPVTYPLNAEVQNFCKDLDKKFSEYKWGEVHCGYFQWINVRKSKAGTPLIWTTFGEENTASAANTTLVLCGVHGDEITPVKFCWDLMRELKSNHTFTDKLVVVAPLVSPDSFFKAKPTRTNAAGVDVNRNFPTADWNKDALKRWKENYKRDKRKYPGPRAASEQETIFQMNLIKRYKPNKIITVHAPLTILDYDGPSLKGSEGQSAKQLLEQMSQKSQGYKISNYPIFPGSLGNWAGKENRIPTYTLELPNTVPTETDRFWQLFGDAVLFAIEHKMKPPID</sequence>
<reference evidence="10 11" key="1">
    <citation type="submission" date="2023-11" db="EMBL/GenBank/DDBJ databases">
        <title>Peredibacter starrii A3.12.</title>
        <authorList>
            <person name="Mitchell R.J."/>
        </authorList>
    </citation>
    <scope>NUCLEOTIDE SEQUENCE [LARGE SCALE GENOMIC DNA]</scope>
    <source>
        <strain evidence="10 11">A3.12</strain>
    </source>
</reference>
<evidence type="ECO:0000256" key="8">
    <source>
        <dbReference type="SAM" id="SignalP"/>
    </source>
</evidence>
<evidence type="ECO:0000256" key="2">
    <source>
        <dbReference type="ARBA" id="ARBA00005988"/>
    </source>
</evidence>
<organism evidence="10 11">
    <name type="scientific">Peredibacter starrii</name>
    <dbReference type="NCBI Taxonomy" id="28202"/>
    <lineage>
        <taxon>Bacteria</taxon>
        <taxon>Pseudomonadati</taxon>
        <taxon>Bdellovibrionota</taxon>
        <taxon>Bacteriovoracia</taxon>
        <taxon>Bacteriovoracales</taxon>
        <taxon>Bacteriovoracaceae</taxon>
        <taxon>Peredibacter</taxon>
    </lineage>
</organism>
<dbReference type="PANTHER" id="PTHR11705">
    <property type="entry name" value="PROTEASE FAMILY M14 CARBOXYPEPTIDASE A,B"/>
    <property type="match status" value="1"/>
</dbReference>
<keyword evidence="11" id="KW-1185">Reference proteome</keyword>
<dbReference type="PANTHER" id="PTHR11705:SF143">
    <property type="entry name" value="SLL0236 PROTEIN"/>
    <property type="match status" value="1"/>
</dbReference>
<comment type="similarity">
    <text evidence="2 7">Belongs to the peptidase M14 family.</text>
</comment>
<evidence type="ECO:0000256" key="7">
    <source>
        <dbReference type="PROSITE-ProRule" id="PRU01379"/>
    </source>
</evidence>